<dbReference type="CTD" id="203427"/>
<keyword evidence="9 11" id="KW-0472">Membrane</keyword>
<keyword evidence="15" id="KW-1185">Reference proteome</keyword>
<evidence type="ECO:0000313" key="14">
    <source>
        <dbReference type="Ensembl" id="ENSOANP00000020400.2"/>
    </source>
</evidence>
<reference evidence="14 15" key="1">
    <citation type="journal article" date="2008" name="Nature">
        <title>Genome analysis of the platypus reveals unique signatures of evolution.</title>
        <authorList>
            <person name="Warren W.C."/>
            <person name="Hillier L.W."/>
            <person name="Marshall Graves J.A."/>
            <person name="Birney E."/>
            <person name="Ponting C.P."/>
            <person name="Grutzner F."/>
            <person name="Belov K."/>
            <person name="Miller W."/>
            <person name="Clarke L."/>
            <person name="Chinwalla A.T."/>
            <person name="Yang S.P."/>
            <person name="Heger A."/>
            <person name="Locke D.P."/>
            <person name="Miethke P."/>
            <person name="Waters P.D."/>
            <person name="Veyrunes F."/>
            <person name="Fulton L."/>
            <person name="Fulton B."/>
            <person name="Graves T."/>
            <person name="Wallis J."/>
            <person name="Puente X.S."/>
            <person name="Lopez-Otin C."/>
            <person name="Ordonez G.R."/>
            <person name="Eichler E.E."/>
            <person name="Chen L."/>
            <person name="Cheng Z."/>
            <person name="Deakin J.E."/>
            <person name="Alsop A."/>
            <person name="Thompson K."/>
            <person name="Kirby P."/>
            <person name="Papenfuss A.T."/>
            <person name="Wakefield M.J."/>
            <person name="Olender T."/>
            <person name="Lancet D."/>
            <person name="Huttley G.A."/>
            <person name="Smit A.F."/>
            <person name="Pask A."/>
            <person name="Temple-Smith P."/>
            <person name="Batzer M.A."/>
            <person name="Walker J.A."/>
            <person name="Konkel M.K."/>
            <person name="Harris R.S."/>
            <person name="Whittington C.M."/>
            <person name="Wong E.S."/>
            <person name="Gemmell N.J."/>
            <person name="Buschiazzo E."/>
            <person name="Vargas Jentzsch I.M."/>
            <person name="Merkel A."/>
            <person name="Schmitz J."/>
            <person name="Zemann A."/>
            <person name="Churakov G."/>
            <person name="Kriegs J.O."/>
            <person name="Brosius J."/>
            <person name="Murchison E.P."/>
            <person name="Sachidanandam R."/>
            <person name="Smith C."/>
            <person name="Hannon G.J."/>
            <person name="Tsend-Ayush E."/>
            <person name="McMillan D."/>
            <person name="Attenborough R."/>
            <person name="Rens W."/>
            <person name="Ferguson-Smith M."/>
            <person name="Lefevre C.M."/>
            <person name="Sharp J.A."/>
            <person name="Nicholas K.R."/>
            <person name="Ray D.A."/>
            <person name="Kube M."/>
            <person name="Reinhardt R."/>
            <person name="Pringle T.H."/>
            <person name="Taylor J."/>
            <person name="Jones R.C."/>
            <person name="Nixon B."/>
            <person name="Dacheux J.L."/>
            <person name="Niwa H."/>
            <person name="Sekita Y."/>
            <person name="Huang X."/>
            <person name="Stark A."/>
            <person name="Kheradpour P."/>
            <person name="Kellis M."/>
            <person name="Flicek P."/>
            <person name="Chen Y."/>
            <person name="Webber C."/>
            <person name="Hardison R."/>
            <person name="Nelson J."/>
            <person name="Hallsworth-Pepin K."/>
            <person name="Delehaunty K."/>
            <person name="Markovic C."/>
            <person name="Minx P."/>
            <person name="Feng Y."/>
            <person name="Kremitzki C."/>
            <person name="Mitreva M."/>
            <person name="Glasscock J."/>
            <person name="Wylie T."/>
            <person name="Wohldmann P."/>
            <person name="Thiru P."/>
            <person name="Nhan M.N."/>
            <person name="Pohl C.S."/>
            <person name="Smith S.M."/>
            <person name="Hou S."/>
            <person name="Nefedov M."/>
            <person name="de Jong P.J."/>
            <person name="Renfree M.B."/>
            <person name="Mardis E.R."/>
            <person name="Wilson R.K."/>
        </authorList>
    </citation>
    <scope>NUCLEOTIDE SEQUENCE [LARGE SCALE GENOMIC DNA]</scope>
    <source>
        <strain evidence="14 15">Glennie</strain>
    </source>
</reference>
<dbReference type="InterPro" id="IPR002067">
    <property type="entry name" value="MCP"/>
</dbReference>
<keyword evidence="8" id="KW-0496">Mitochondrion</keyword>
<feature type="transmembrane region" description="Helical" evidence="13">
    <location>
        <begin position="176"/>
        <end position="197"/>
    </location>
</feature>
<gene>
    <name evidence="14" type="primary">SLC25A43</name>
</gene>
<evidence type="ECO:0000313" key="15">
    <source>
        <dbReference type="Proteomes" id="UP000002279"/>
    </source>
</evidence>
<dbReference type="FunCoup" id="F7BQE8">
    <property type="interactions" value="8"/>
</dbReference>
<evidence type="ECO:0000256" key="1">
    <source>
        <dbReference type="ARBA" id="ARBA00004448"/>
    </source>
</evidence>
<organism evidence="14 15">
    <name type="scientific">Ornithorhynchus anatinus</name>
    <name type="common">Duckbill platypus</name>
    <dbReference type="NCBI Taxonomy" id="9258"/>
    <lineage>
        <taxon>Eukaryota</taxon>
        <taxon>Metazoa</taxon>
        <taxon>Chordata</taxon>
        <taxon>Craniata</taxon>
        <taxon>Vertebrata</taxon>
        <taxon>Euteleostomi</taxon>
        <taxon>Mammalia</taxon>
        <taxon>Monotremata</taxon>
        <taxon>Ornithorhynchidae</taxon>
        <taxon>Ornithorhynchus</taxon>
    </lineage>
</organism>
<dbReference type="Pfam" id="PF00153">
    <property type="entry name" value="Mito_carr"/>
    <property type="match status" value="3"/>
</dbReference>
<evidence type="ECO:0000256" key="11">
    <source>
        <dbReference type="PROSITE-ProRule" id="PRU00282"/>
    </source>
</evidence>
<dbReference type="InterPro" id="IPR018108">
    <property type="entry name" value="MCP_transmembrane"/>
</dbReference>
<dbReference type="STRING" id="9258.ENSOANP00000020400"/>
<keyword evidence="5" id="KW-0677">Repeat</keyword>
<keyword evidence="3 12" id="KW-0813">Transport</keyword>
<dbReference type="KEGG" id="oaa:100081529"/>
<evidence type="ECO:0000256" key="2">
    <source>
        <dbReference type="ARBA" id="ARBA00006375"/>
    </source>
</evidence>
<dbReference type="GO" id="GO:0055085">
    <property type="term" value="P:transmembrane transport"/>
    <property type="evidence" value="ECO:0007669"/>
    <property type="project" value="InterPro"/>
</dbReference>
<proteinExistence type="inferred from homology"/>
<keyword evidence="4 11" id="KW-0812">Transmembrane</keyword>
<feature type="transmembrane region" description="Helical" evidence="13">
    <location>
        <begin position="116"/>
        <end position="136"/>
    </location>
</feature>
<name>F7BQE8_ORNAN</name>
<evidence type="ECO:0000256" key="9">
    <source>
        <dbReference type="ARBA" id="ARBA00023136"/>
    </source>
</evidence>
<dbReference type="Bgee" id="ENSOANG00000012900">
    <property type="expression patterns" value="Expressed in heart and 8 other cell types or tissues"/>
</dbReference>
<comment type="subcellular location">
    <subcellularLocation>
        <location evidence="1">Mitochondrion inner membrane</location>
        <topology evidence="1">Multi-pass membrane protein</topology>
    </subcellularLocation>
</comment>
<feature type="repeat" description="Solcar" evidence="11">
    <location>
        <begin position="113"/>
        <end position="200"/>
    </location>
</feature>
<evidence type="ECO:0000256" key="4">
    <source>
        <dbReference type="ARBA" id="ARBA00022692"/>
    </source>
</evidence>
<reference evidence="14" key="3">
    <citation type="submission" date="2025-09" db="UniProtKB">
        <authorList>
            <consortium name="Ensembl"/>
        </authorList>
    </citation>
    <scope>IDENTIFICATION</scope>
    <source>
        <strain evidence="14">Glennie</strain>
    </source>
</reference>
<evidence type="ECO:0000256" key="12">
    <source>
        <dbReference type="RuleBase" id="RU000488"/>
    </source>
</evidence>
<dbReference type="PRINTS" id="PR00926">
    <property type="entry name" value="MITOCARRIER"/>
</dbReference>
<protein>
    <recommendedName>
        <fullName evidence="10">Solute carrier family 25 member 43</fullName>
    </recommendedName>
</protein>
<dbReference type="SUPFAM" id="SSF103506">
    <property type="entry name" value="Mitochondrial carrier"/>
    <property type="match status" value="1"/>
</dbReference>
<dbReference type="PANTHER" id="PTHR24089">
    <property type="entry name" value="SOLUTE CARRIER FAMILY 25"/>
    <property type="match status" value="1"/>
</dbReference>
<evidence type="ECO:0000256" key="13">
    <source>
        <dbReference type="SAM" id="Phobius"/>
    </source>
</evidence>
<keyword evidence="7 13" id="KW-1133">Transmembrane helix</keyword>
<dbReference type="OrthoDB" id="270584at2759"/>
<evidence type="ECO:0000256" key="6">
    <source>
        <dbReference type="ARBA" id="ARBA00022792"/>
    </source>
</evidence>
<dbReference type="InterPro" id="IPR023395">
    <property type="entry name" value="MCP_dom_sf"/>
</dbReference>
<feature type="repeat" description="Solcar" evidence="11">
    <location>
        <begin position="14"/>
        <end position="105"/>
    </location>
</feature>
<dbReference type="eggNOG" id="KOG0752">
    <property type="taxonomic scope" value="Eukaryota"/>
</dbReference>
<comment type="similarity">
    <text evidence="2 12">Belongs to the mitochondrial carrier (TC 2.A.29) family.</text>
</comment>
<dbReference type="Proteomes" id="UP000002279">
    <property type="component" value="Chromosome 6"/>
</dbReference>
<dbReference type="GO" id="GO:0005743">
    <property type="term" value="C:mitochondrial inner membrane"/>
    <property type="evidence" value="ECO:0007669"/>
    <property type="project" value="UniProtKB-SubCell"/>
</dbReference>
<evidence type="ECO:0000256" key="7">
    <source>
        <dbReference type="ARBA" id="ARBA00022989"/>
    </source>
</evidence>
<keyword evidence="6" id="KW-0999">Mitochondrion inner membrane</keyword>
<dbReference type="Gene3D" id="1.50.40.10">
    <property type="entry name" value="Mitochondrial carrier domain"/>
    <property type="match status" value="2"/>
</dbReference>
<evidence type="ECO:0000256" key="5">
    <source>
        <dbReference type="ARBA" id="ARBA00022737"/>
    </source>
</evidence>
<evidence type="ECO:0000256" key="8">
    <source>
        <dbReference type="ARBA" id="ARBA00023128"/>
    </source>
</evidence>
<evidence type="ECO:0000256" key="3">
    <source>
        <dbReference type="ARBA" id="ARBA00022448"/>
    </source>
</evidence>
<dbReference type="HOGENOM" id="CLU_015166_10_1_1"/>
<dbReference type="InParanoid" id="F7BQE8"/>
<feature type="transmembrane region" description="Helical" evidence="13">
    <location>
        <begin position="148"/>
        <end position="164"/>
    </location>
</feature>
<dbReference type="GeneID" id="100081529"/>
<accession>F7BQE8</accession>
<dbReference type="Ensembl" id="ENSOANT00000020403.3">
    <property type="protein sequence ID" value="ENSOANP00000020400.2"/>
    <property type="gene ID" value="ENSOANG00000012900.3"/>
</dbReference>
<sequence length="352" mass="38599">MAPWRRDVRLSWGQRLGCAGLSGALSLSLTAPLEVATVLAQVGGSGRGPGVPARGSPPTGLLRLGLRLGRAQGLRALWKGNGVACLHLGPSGALQLAAYRKLVLLFMDDLGCVSQWSAIVAGSLAGMVATIVTYPIDVVKTRLIVQNLLEPSYTGILHAFYTIYHQEGFLALYRGVSLTVLGAVPFSIGSFLVYMNLDKLWNEPRDRFSPLQNFANGCLVAGVAQSLSFPFDTVKRKMQAQSPCLPHYGGVDVHFSGMVDCFRQIVKTQGVLGLWNGLMPNLLKIVPYFGIMFSSFEFCKRVCLYRNGYIVSPWSSKLTPGVDQSLRPEELQEFKKFLRNGNFERRKPTIEN</sequence>
<evidence type="ECO:0000256" key="10">
    <source>
        <dbReference type="ARBA" id="ARBA00070485"/>
    </source>
</evidence>
<dbReference type="GeneTree" id="ENSGT00940000160686"/>
<feature type="repeat" description="Solcar" evidence="11">
    <location>
        <begin position="208"/>
        <end position="302"/>
    </location>
</feature>
<dbReference type="OMA" id="QSFMCVG"/>
<dbReference type="PROSITE" id="PS50920">
    <property type="entry name" value="SOLCAR"/>
    <property type="match status" value="3"/>
</dbReference>
<dbReference type="FunFam" id="1.50.40.10:FF:000098">
    <property type="entry name" value="Mitochondrial substrate carrier family protein"/>
    <property type="match status" value="1"/>
</dbReference>
<dbReference type="AlphaFoldDB" id="F7BQE8"/>
<reference evidence="14" key="2">
    <citation type="submission" date="2025-08" db="UniProtKB">
        <authorList>
            <consortium name="Ensembl"/>
        </authorList>
    </citation>
    <scope>IDENTIFICATION</scope>
    <source>
        <strain evidence="14">Glennie</strain>
    </source>
</reference>
<dbReference type="RefSeq" id="XP_028923778.1">
    <property type="nucleotide sequence ID" value="XM_029067945.1"/>
</dbReference>